<feature type="region of interest" description="Disordered" evidence="1">
    <location>
        <begin position="1"/>
        <end position="82"/>
    </location>
</feature>
<organism evidence="2 3">
    <name type="scientific">Streptomyces camponoticapitis</name>
    <dbReference type="NCBI Taxonomy" id="1616125"/>
    <lineage>
        <taxon>Bacteria</taxon>
        <taxon>Bacillati</taxon>
        <taxon>Actinomycetota</taxon>
        <taxon>Actinomycetes</taxon>
        <taxon>Kitasatosporales</taxon>
        <taxon>Streptomycetaceae</taxon>
        <taxon>Streptomyces</taxon>
    </lineage>
</organism>
<keyword evidence="3" id="KW-1185">Reference proteome</keyword>
<protein>
    <recommendedName>
        <fullName evidence="4">Gliding motility protein</fullName>
    </recommendedName>
</protein>
<evidence type="ECO:0000313" key="2">
    <source>
        <dbReference type="EMBL" id="GGK05393.1"/>
    </source>
</evidence>
<gene>
    <name evidence="2" type="ORF">GCM10011583_41310</name>
</gene>
<evidence type="ECO:0008006" key="4">
    <source>
        <dbReference type="Google" id="ProtNLM"/>
    </source>
</evidence>
<dbReference type="EMBL" id="BMMV01000013">
    <property type="protein sequence ID" value="GGK05393.1"/>
    <property type="molecule type" value="Genomic_DNA"/>
</dbReference>
<proteinExistence type="predicted"/>
<feature type="compositionally biased region" description="Low complexity" evidence="1">
    <location>
        <begin position="24"/>
        <end position="42"/>
    </location>
</feature>
<name>A0ABQ2EF90_9ACTN</name>
<dbReference type="RefSeq" id="WP_189108999.1">
    <property type="nucleotide sequence ID" value="NZ_BMMV01000013.1"/>
</dbReference>
<sequence>MGVFARLRRKPKGMAEEAGSASPEDVVAADGDPGGAEAAPGGCASADSVDGDGATVERAVDIPKQQTADEAADNEAGEDAHK</sequence>
<reference evidence="3" key="1">
    <citation type="journal article" date="2019" name="Int. J. Syst. Evol. Microbiol.">
        <title>The Global Catalogue of Microorganisms (GCM) 10K type strain sequencing project: providing services to taxonomists for standard genome sequencing and annotation.</title>
        <authorList>
            <consortium name="The Broad Institute Genomics Platform"/>
            <consortium name="The Broad Institute Genome Sequencing Center for Infectious Disease"/>
            <person name="Wu L."/>
            <person name="Ma J."/>
        </authorList>
    </citation>
    <scope>NUCLEOTIDE SEQUENCE [LARGE SCALE GENOMIC DNA]</scope>
    <source>
        <strain evidence="3">CGMCC 4.7275</strain>
    </source>
</reference>
<feature type="compositionally biased region" description="Basic residues" evidence="1">
    <location>
        <begin position="1"/>
        <end position="12"/>
    </location>
</feature>
<comment type="caution">
    <text evidence="2">The sequence shown here is derived from an EMBL/GenBank/DDBJ whole genome shotgun (WGS) entry which is preliminary data.</text>
</comment>
<feature type="compositionally biased region" description="Acidic residues" evidence="1">
    <location>
        <begin position="70"/>
        <end position="82"/>
    </location>
</feature>
<evidence type="ECO:0000313" key="3">
    <source>
        <dbReference type="Proteomes" id="UP000660265"/>
    </source>
</evidence>
<dbReference type="Proteomes" id="UP000660265">
    <property type="component" value="Unassembled WGS sequence"/>
</dbReference>
<accession>A0ABQ2EF90</accession>
<evidence type="ECO:0000256" key="1">
    <source>
        <dbReference type="SAM" id="MobiDB-lite"/>
    </source>
</evidence>